<evidence type="ECO:0008006" key="4">
    <source>
        <dbReference type="Google" id="ProtNLM"/>
    </source>
</evidence>
<dbReference type="AlphaFoldDB" id="A0A1H2DXW6"/>
<protein>
    <recommendedName>
        <fullName evidence="4">MetA-pathway of phenol degradation</fullName>
    </recommendedName>
</protein>
<evidence type="ECO:0000256" key="1">
    <source>
        <dbReference type="SAM" id="SignalP"/>
    </source>
</evidence>
<feature type="chain" id="PRO_5011673447" description="MetA-pathway of phenol degradation" evidence="1">
    <location>
        <begin position="25"/>
        <end position="278"/>
    </location>
</feature>
<feature type="signal peptide" evidence="1">
    <location>
        <begin position="1"/>
        <end position="24"/>
    </location>
</feature>
<sequence>MKIILKTMSWILIMVVLSTGSVFAGAWTAKKGAIYNKLTFNIYDAEKAFNDSGDKNEFPANGDFSDTNIAYYVEYGITDKITVLGSVSYKWLKSEDDTIINKTTGFSDLDMGLKYCLVSGDFGVVSAQALVKIPELYDDDEAVALGNSQYDTEFRLLYGKSLYPFLPGYVNIEAGYRLRAEEPADEFRYLLELGIDMTKKIYGRVKLDGILGINNDDPILDYNANPTATLNYDLGKLDLALGFKLSGPWSLEFGYRTDIYGKNTAAGDNVSFSFIAAY</sequence>
<accession>A0A1H2DXW6</accession>
<dbReference type="EMBL" id="FNLL01000002">
    <property type="protein sequence ID" value="SDT87706.1"/>
    <property type="molecule type" value="Genomic_DNA"/>
</dbReference>
<proteinExistence type="predicted"/>
<keyword evidence="1" id="KW-0732">Signal</keyword>
<reference evidence="3" key="1">
    <citation type="submission" date="2016-10" db="EMBL/GenBank/DDBJ databases">
        <authorList>
            <person name="Varghese N."/>
            <person name="Submissions S."/>
        </authorList>
    </citation>
    <scope>NUCLEOTIDE SEQUENCE [LARGE SCALE GENOMIC DNA]</scope>
    <source>
        <strain evidence="3">DSM 3384</strain>
    </source>
</reference>
<evidence type="ECO:0000313" key="2">
    <source>
        <dbReference type="EMBL" id="SDT87706.1"/>
    </source>
</evidence>
<name>A0A1H2DXW6_9BACT</name>
<evidence type="ECO:0000313" key="3">
    <source>
        <dbReference type="Proteomes" id="UP000199608"/>
    </source>
</evidence>
<dbReference type="Proteomes" id="UP000199608">
    <property type="component" value="Unassembled WGS sequence"/>
</dbReference>
<keyword evidence="3" id="KW-1185">Reference proteome</keyword>
<gene>
    <name evidence="2" type="ORF">SAMN04487931_102312</name>
</gene>
<organism evidence="2 3">
    <name type="scientific">Desulfobacula phenolica</name>
    <dbReference type="NCBI Taxonomy" id="90732"/>
    <lineage>
        <taxon>Bacteria</taxon>
        <taxon>Pseudomonadati</taxon>
        <taxon>Thermodesulfobacteriota</taxon>
        <taxon>Desulfobacteria</taxon>
        <taxon>Desulfobacterales</taxon>
        <taxon>Desulfobacteraceae</taxon>
        <taxon>Desulfobacula</taxon>
    </lineage>
</organism>